<dbReference type="HOGENOM" id="CLU_1537570_0_0_0"/>
<dbReference type="RefSeq" id="WP_013557858.1">
    <property type="nucleotide sequence ID" value="NC_014958.1"/>
</dbReference>
<protein>
    <submittedName>
        <fullName evidence="1">Uncharacterized protein</fullName>
    </submittedName>
</protein>
<dbReference type="KEGG" id="dmr:Deima_2724"/>
<reference evidence="2" key="2">
    <citation type="submission" date="2011-01" db="EMBL/GenBank/DDBJ databases">
        <title>The complete genome of Deinococcus maricopensis DSM 21211.</title>
        <authorList>
            <consortium name="US DOE Joint Genome Institute (JGI-PGF)"/>
            <person name="Lucas S."/>
            <person name="Copeland A."/>
            <person name="Lapidus A."/>
            <person name="Goodwin L."/>
            <person name="Pitluck S."/>
            <person name="Kyrpides N."/>
            <person name="Mavromatis K."/>
            <person name="Pagani I."/>
            <person name="Ivanova N."/>
            <person name="Ovchinnikova G."/>
            <person name="Zeytun A."/>
            <person name="Detter J.C."/>
            <person name="Han C."/>
            <person name="Land M."/>
            <person name="Hauser L."/>
            <person name="Markowitz V."/>
            <person name="Cheng J.-F."/>
            <person name="Hugenholtz P."/>
            <person name="Woyke T."/>
            <person name="Wu D."/>
            <person name="Pukall R."/>
            <person name="Gehrich-Schroeter G."/>
            <person name="Brambilla E."/>
            <person name="Klenk H.-P."/>
            <person name="Eisen J.A."/>
        </authorList>
    </citation>
    <scope>NUCLEOTIDE SEQUENCE [LARGE SCALE GENOMIC DNA]</scope>
    <source>
        <strain evidence="2">DSM 21211 / LMG 22137 / NRRL B-23946 / LB-34</strain>
    </source>
</reference>
<dbReference type="AlphaFoldDB" id="E8UBB5"/>
<accession>E8UBB5</accession>
<dbReference type="Proteomes" id="UP000008635">
    <property type="component" value="Chromosome"/>
</dbReference>
<dbReference type="OrthoDB" id="759685at2"/>
<evidence type="ECO:0000313" key="1">
    <source>
        <dbReference type="EMBL" id="ADV68354.1"/>
    </source>
</evidence>
<gene>
    <name evidence="1" type="ordered locus">Deima_2724</name>
</gene>
<dbReference type="EMBL" id="CP002454">
    <property type="protein sequence ID" value="ADV68354.1"/>
    <property type="molecule type" value="Genomic_DNA"/>
</dbReference>
<reference evidence="1 2" key="1">
    <citation type="journal article" date="2011" name="Stand. Genomic Sci.">
        <title>Complete genome sequence of Deinococcus maricopensis type strain (LB-34).</title>
        <authorList>
            <person name="Pukall R."/>
            <person name="Zeytun A."/>
            <person name="Lucas S."/>
            <person name="Lapidus A."/>
            <person name="Hammon N."/>
            <person name="Deshpande S."/>
            <person name="Nolan M."/>
            <person name="Cheng J.F."/>
            <person name="Pitluck S."/>
            <person name="Liolios K."/>
            <person name="Pagani I."/>
            <person name="Mikhailova N."/>
            <person name="Ivanova N."/>
            <person name="Mavromatis K."/>
            <person name="Pati A."/>
            <person name="Tapia R."/>
            <person name="Han C."/>
            <person name="Goodwin L."/>
            <person name="Chen A."/>
            <person name="Palaniappan K."/>
            <person name="Land M."/>
            <person name="Hauser L."/>
            <person name="Chang Y.J."/>
            <person name="Jeffries C.D."/>
            <person name="Brambilla E.M."/>
            <person name="Rohde M."/>
            <person name="Goker M."/>
            <person name="Detter J.C."/>
            <person name="Woyke T."/>
            <person name="Bristow J."/>
            <person name="Eisen J.A."/>
            <person name="Markowitz V."/>
            <person name="Hugenholtz P."/>
            <person name="Kyrpides N.C."/>
            <person name="Klenk H.P."/>
        </authorList>
    </citation>
    <scope>NUCLEOTIDE SEQUENCE [LARGE SCALE GENOMIC DNA]</scope>
    <source>
        <strain evidence="2">DSM 21211 / LMG 22137 / NRRL B-23946 / LB-34</strain>
    </source>
</reference>
<proteinExistence type="predicted"/>
<sequence precursor="true">MLATPRRAPPALLRPGALLGAYLALHVTLSAIGAVTGVPAPPNVAGALIGAYRNVSGAGETYGFFSPSIPDQISARLQVTDAQGRTRTRTFGFGHSEFDSHVSTLMLATQKLRTYDLLARTLATYALNDAPDAVRVRVVLTDHLVPSMRAARTGARTRTHDFYDATFTLKGDAR</sequence>
<dbReference type="STRING" id="709986.Deima_2724"/>
<evidence type="ECO:0000313" key="2">
    <source>
        <dbReference type="Proteomes" id="UP000008635"/>
    </source>
</evidence>
<name>E8UBB5_DEIML</name>
<organism evidence="1 2">
    <name type="scientific">Deinococcus maricopensis (strain DSM 21211 / LMG 22137 / NRRL B-23946 / LB-34)</name>
    <dbReference type="NCBI Taxonomy" id="709986"/>
    <lineage>
        <taxon>Bacteria</taxon>
        <taxon>Thermotogati</taxon>
        <taxon>Deinococcota</taxon>
        <taxon>Deinococci</taxon>
        <taxon>Deinococcales</taxon>
        <taxon>Deinococcaceae</taxon>
        <taxon>Deinococcus</taxon>
    </lineage>
</organism>
<keyword evidence="2" id="KW-1185">Reference proteome</keyword>